<organism evidence="2">
    <name type="scientific">Anguilla anguilla</name>
    <name type="common">European freshwater eel</name>
    <name type="synonym">Muraena anguilla</name>
    <dbReference type="NCBI Taxonomy" id="7936"/>
    <lineage>
        <taxon>Eukaryota</taxon>
        <taxon>Metazoa</taxon>
        <taxon>Chordata</taxon>
        <taxon>Craniata</taxon>
        <taxon>Vertebrata</taxon>
        <taxon>Euteleostomi</taxon>
        <taxon>Actinopterygii</taxon>
        <taxon>Neopterygii</taxon>
        <taxon>Teleostei</taxon>
        <taxon>Anguilliformes</taxon>
        <taxon>Anguillidae</taxon>
        <taxon>Anguilla</taxon>
    </lineage>
</organism>
<keyword evidence="1" id="KW-1133">Transmembrane helix</keyword>
<reference evidence="2" key="2">
    <citation type="journal article" date="2015" name="Fish Shellfish Immunol.">
        <title>Early steps in the European eel (Anguilla anguilla)-Vibrio vulnificus interaction in the gills: Role of the RtxA13 toxin.</title>
        <authorList>
            <person name="Callol A."/>
            <person name="Pajuelo D."/>
            <person name="Ebbesson L."/>
            <person name="Teles M."/>
            <person name="MacKenzie S."/>
            <person name="Amaro C."/>
        </authorList>
    </citation>
    <scope>NUCLEOTIDE SEQUENCE</scope>
</reference>
<keyword evidence="1" id="KW-0472">Membrane</keyword>
<keyword evidence="1" id="KW-0812">Transmembrane</keyword>
<sequence>MDVHSHAETIIHQPFLGFTSLFMAIIRIAVQMLKNVLKY</sequence>
<proteinExistence type="predicted"/>
<dbReference type="EMBL" id="GBXM01014916">
    <property type="protein sequence ID" value="JAH93661.1"/>
    <property type="molecule type" value="Transcribed_RNA"/>
</dbReference>
<reference evidence="2" key="1">
    <citation type="submission" date="2014-11" db="EMBL/GenBank/DDBJ databases">
        <authorList>
            <person name="Amaro Gonzalez C."/>
        </authorList>
    </citation>
    <scope>NUCLEOTIDE SEQUENCE</scope>
</reference>
<evidence type="ECO:0000256" key="1">
    <source>
        <dbReference type="SAM" id="Phobius"/>
    </source>
</evidence>
<feature type="transmembrane region" description="Helical" evidence="1">
    <location>
        <begin position="12"/>
        <end position="30"/>
    </location>
</feature>
<dbReference type="AlphaFoldDB" id="A0A0E9WTP2"/>
<name>A0A0E9WTP2_ANGAN</name>
<protein>
    <submittedName>
        <fullName evidence="2">Uncharacterized protein</fullName>
    </submittedName>
</protein>
<accession>A0A0E9WTP2</accession>
<evidence type="ECO:0000313" key="2">
    <source>
        <dbReference type="EMBL" id="JAH93661.1"/>
    </source>
</evidence>